<evidence type="ECO:0000313" key="3">
    <source>
        <dbReference type="EMBL" id="MFD2096582.1"/>
    </source>
</evidence>
<evidence type="ECO:0000256" key="2">
    <source>
        <dbReference type="SAM" id="Phobius"/>
    </source>
</evidence>
<feature type="transmembrane region" description="Helical" evidence="2">
    <location>
        <begin position="100"/>
        <end position="117"/>
    </location>
</feature>
<feature type="transmembrane region" description="Helical" evidence="2">
    <location>
        <begin position="32"/>
        <end position="56"/>
    </location>
</feature>
<dbReference type="Proteomes" id="UP001597380">
    <property type="component" value="Unassembled WGS sequence"/>
</dbReference>
<reference evidence="4" key="1">
    <citation type="journal article" date="2019" name="Int. J. Syst. Evol. Microbiol.">
        <title>The Global Catalogue of Microorganisms (GCM) 10K type strain sequencing project: providing services to taxonomists for standard genome sequencing and annotation.</title>
        <authorList>
            <consortium name="The Broad Institute Genomics Platform"/>
            <consortium name="The Broad Institute Genome Sequencing Center for Infectious Disease"/>
            <person name="Wu L."/>
            <person name="Ma J."/>
        </authorList>
    </citation>
    <scope>NUCLEOTIDE SEQUENCE [LARGE SCALE GENOMIC DNA]</scope>
    <source>
        <strain evidence="4">CGMCC 1.10992</strain>
    </source>
</reference>
<keyword evidence="2" id="KW-0812">Transmembrane</keyword>
<proteinExistence type="predicted"/>
<protein>
    <submittedName>
        <fullName evidence="3">DUF2878 domain-containing protein</fullName>
    </submittedName>
</protein>
<feature type="transmembrane region" description="Helical" evidence="2">
    <location>
        <begin position="158"/>
        <end position="183"/>
    </location>
</feature>
<dbReference type="EMBL" id="JBHUHT010000012">
    <property type="protein sequence ID" value="MFD2096582.1"/>
    <property type="molecule type" value="Genomic_DNA"/>
</dbReference>
<keyword evidence="2" id="KW-1133">Transmembrane helix</keyword>
<feature type="transmembrane region" description="Helical" evidence="2">
    <location>
        <begin position="129"/>
        <end position="146"/>
    </location>
</feature>
<feature type="region of interest" description="Disordered" evidence="1">
    <location>
        <begin position="187"/>
        <end position="210"/>
    </location>
</feature>
<evidence type="ECO:0000256" key="1">
    <source>
        <dbReference type="SAM" id="MobiDB-lite"/>
    </source>
</evidence>
<name>A0ABW4XMV0_9GAMM</name>
<comment type="caution">
    <text evidence="3">The sequence shown here is derived from an EMBL/GenBank/DDBJ whole genome shotgun (WGS) entry which is preliminary data.</text>
</comment>
<dbReference type="Pfam" id="PF11086">
    <property type="entry name" value="DUF2878"/>
    <property type="match status" value="1"/>
</dbReference>
<keyword evidence="2" id="KW-0472">Membrane</keyword>
<dbReference type="RefSeq" id="WP_345339029.1">
    <property type="nucleotide sequence ID" value="NZ_BAABLI010000008.1"/>
</dbReference>
<keyword evidence="4" id="KW-1185">Reference proteome</keyword>
<accession>A0ABW4XMV0</accession>
<dbReference type="InterPro" id="IPR021306">
    <property type="entry name" value="DUF2878"/>
</dbReference>
<feature type="compositionally biased region" description="Basic and acidic residues" evidence="1">
    <location>
        <begin position="187"/>
        <end position="196"/>
    </location>
</feature>
<sequence>MRQSVLTIATKFRRPSLPLADNIVINAIWFDLVWASAVIGGDAWLPVTAGLLILHLFFTSDWVAEVKLWLALATIGVLLDAGLTYAGLFDFGDAYIMSQYSPIPVWLIALWLGFVSTLNRSLRFMARRLWLAALIGFVVPLSYFAGQKLGAVEISLSFWQAYLLLAFLWAITLPLMASLADAVKERASSRKEKPRQEMPSLEKPQQEQRR</sequence>
<gene>
    <name evidence="3" type="ORF">ACFSJ3_11360</name>
</gene>
<evidence type="ECO:0000313" key="4">
    <source>
        <dbReference type="Proteomes" id="UP001597380"/>
    </source>
</evidence>
<organism evidence="3 4">
    <name type="scientific">Corallincola platygyrae</name>
    <dbReference type="NCBI Taxonomy" id="1193278"/>
    <lineage>
        <taxon>Bacteria</taxon>
        <taxon>Pseudomonadati</taxon>
        <taxon>Pseudomonadota</taxon>
        <taxon>Gammaproteobacteria</taxon>
        <taxon>Alteromonadales</taxon>
        <taxon>Psychromonadaceae</taxon>
        <taxon>Corallincola</taxon>
    </lineage>
</organism>
<feature type="transmembrane region" description="Helical" evidence="2">
    <location>
        <begin position="68"/>
        <end position="88"/>
    </location>
</feature>